<keyword evidence="3" id="KW-1185">Reference proteome</keyword>
<proteinExistence type="predicted"/>
<protein>
    <submittedName>
        <fullName evidence="2">Chemotactic signal-response protein CheL</fullName>
    </submittedName>
</protein>
<sequence>MKISATPPPAQAPTTAERMQTAAVELEAAFLTVMLKSAGLGKARQSLGGGEGEDQFSSFLVQQQAQQLAKSGGVGLSEILFQSLMEKADADQTRN</sequence>
<dbReference type="InterPro" id="IPR019301">
    <property type="entry name" value="Flagellar_prot_FlgJ_N"/>
</dbReference>
<organism evidence="2 3">
    <name type="scientific">Ruegeria meonggei</name>
    <dbReference type="NCBI Taxonomy" id="1446476"/>
    <lineage>
        <taxon>Bacteria</taxon>
        <taxon>Pseudomonadati</taxon>
        <taxon>Pseudomonadota</taxon>
        <taxon>Alphaproteobacteria</taxon>
        <taxon>Rhodobacterales</taxon>
        <taxon>Roseobacteraceae</taxon>
        <taxon>Ruegeria</taxon>
    </lineage>
</organism>
<evidence type="ECO:0000313" key="2">
    <source>
        <dbReference type="EMBL" id="SLN59594.1"/>
    </source>
</evidence>
<reference evidence="3" key="1">
    <citation type="submission" date="2017-03" db="EMBL/GenBank/DDBJ databases">
        <authorList>
            <person name="Rodrigo-Torres L."/>
            <person name="Arahal R.D."/>
            <person name="Lucena T."/>
        </authorList>
    </citation>
    <scope>NUCLEOTIDE SEQUENCE [LARGE SCALE GENOMIC DNA]</scope>
    <source>
        <strain evidence="3">CECT 8411</strain>
    </source>
</reference>
<dbReference type="RefSeq" id="WP_143534913.1">
    <property type="nucleotide sequence ID" value="NZ_FWFP01000008.1"/>
</dbReference>
<name>A0A1X6ZS54_9RHOB</name>
<dbReference type="Proteomes" id="UP000193778">
    <property type="component" value="Unassembled WGS sequence"/>
</dbReference>
<gene>
    <name evidence="2" type="ORF">RUM8411_02931</name>
</gene>
<dbReference type="OrthoDB" id="7690273at2"/>
<dbReference type="Pfam" id="PF10135">
    <property type="entry name" value="Rod-binding"/>
    <property type="match status" value="1"/>
</dbReference>
<accession>A0A1X6ZS54</accession>
<evidence type="ECO:0000313" key="3">
    <source>
        <dbReference type="Proteomes" id="UP000193778"/>
    </source>
</evidence>
<dbReference type="AlphaFoldDB" id="A0A1X6ZS54"/>
<feature type="domain" description="Flagellar protein FlgJ N-terminal" evidence="1">
    <location>
        <begin position="46"/>
        <end position="82"/>
    </location>
</feature>
<dbReference type="EMBL" id="FWFP01000008">
    <property type="protein sequence ID" value="SLN59594.1"/>
    <property type="molecule type" value="Genomic_DNA"/>
</dbReference>
<evidence type="ECO:0000259" key="1">
    <source>
        <dbReference type="Pfam" id="PF10135"/>
    </source>
</evidence>